<feature type="compositionally biased region" description="Basic and acidic residues" evidence="1">
    <location>
        <begin position="475"/>
        <end position="485"/>
    </location>
</feature>
<feature type="region of interest" description="Disordered" evidence="1">
    <location>
        <begin position="374"/>
        <end position="485"/>
    </location>
</feature>
<evidence type="ECO:0000256" key="1">
    <source>
        <dbReference type="SAM" id="MobiDB-lite"/>
    </source>
</evidence>
<proteinExistence type="predicted"/>
<accession>B9FGP0</accession>
<feature type="compositionally biased region" description="Basic and acidic residues" evidence="1">
    <location>
        <begin position="433"/>
        <end position="445"/>
    </location>
</feature>
<organism evidence="2">
    <name type="scientific">Oryza sativa subsp. japonica</name>
    <name type="common">Rice</name>
    <dbReference type="NCBI Taxonomy" id="39947"/>
    <lineage>
        <taxon>Eukaryota</taxon>
        <taxon>Viridiplantae</taxon>
        <taxon>Streptophyta</taxon>
        <taxon>Embryophyta</taxon>
        <taxon>Tracheophyta</taxon>
        <taxon>Spermatophyta</taxon>
        <taxon>Magnoliopsida</taxon>
        <taxon>Liliopsida</taxon>
        <taxon>Poales</taxon>
        <taxon>Poaceae</taxon>
        <taxon>BOP clade</taxon>
        <taxon>Oryzoideae</taxon>
        <taxon>Oryzeae</taxon>
        <taxon>Oryzinae</taxon>
        <taxon>Oryza</taxon>
        <taxon>Oryza sativa</taxon>
    </lineage>
</organism>
<dbReference type="EMBL" id="CM000142">
    <property type="protein sequence ID" value="EEE63254.1"/>
    <property type="molecule type" value="Genomic_DNA"/>
</dbReference>
<feature type="region of interest" description="Disordered" evidence="1">
    <location>
        <begin position="1"/>
        <end position="46"/>
    </location>
</feature>
<feature type="compositionally biased region" description="Low complexity" evidence="1">
    <location>
        <begin position="26"/>
        <end position="46"/>
    </location>
</feature>
<reference evidence="2" key="1">
    <citation type="journal article" date="2005" name="PLoS Biol.">
        <title>The genomes of Oryza sativa: a history of duplications.</title>
        <authorList>
            <person name="Yu J."/>
            <person name="Wang J."/>
            <person name="Lin W."/>
            <person name="Li S."/>
            <person name="Li H."/>
            <person name="Zhou J."/>
            <person name="Ni P."/>
            <person name="Dong W."/>
            <person name="Hu S."/>
            <person name="Zeng C."/>
            <person name="Zhang J."/>
            <person name="Zhang Y."/>
            <person name="Li R."/>
            <person name="Xu Z."/>
            <person name="Li S."/>
            <person name="Li X."/>
            <person name="Zheng H."/>
            <person name="Cong L."/>
            <person name="Lin L."/>
            <person name="Yin J."/>
            <person name="Geng J."/>
            <person name="Li G."/>
            <person name="Shi J."/>
            <person name="Liu J."/>
            <person name="Lv H."/>
            <person name="Li J."/>
            <person name="Wang J."/>
            <person name="Deng Y."/>
            <person name="Ran L."/>
            <person name="Shi X."/>
            <person name="Wang X."/>
            <person name="Wu Q."/>
            <person name="Li C."/>
            <person name="Ren X."/>
            <person name="Wang J."/>
            <person name="Wang X."/>
            <person name="Li D."/>
            <person name="Liu D."/>
            <person name="Zhang X."/>
            <person name="Ji Z."/>
            <person name="Zhao W."/>
            <person name="Sun Y."/>
            <person name="Zhang Z."/>
            <person name="Bao J."/>
            <person name="Han Y."/>
            <person name="Dong L."/>
            <person name="Ji J."/>
            <person name="Chen P."/>
            <person name="Wu S."/>
            <person name="Liu J."/>
            <person name="Xiao Y."/>
            <person name="Bu D."/>
            <person name="Tan J."/>
            <person name="Yang L."/>
            <person name="Ye C."/>
            <person name="Zhang J."/>
            <person name="Xu J."/>
            <person name="Zhou Y."/>
            <person name="Yu Y."/>
            <person name="Zhang B."/>
            <person name="Zhuang S."/>
            <person name="Wei H."/>
            <person name="Liu B."/>
            <person name="Lei M."/>
            <person name="Yu H."/>
            <person name="Li Y."/>
            <person name="Xu H."/>
            <person name="Wei S."/>
            <person name="He X."/>
            <person name="Fang L."/>
            <person name="Zhang Z."/>
            <person name="Zhang Y."/>
            <person name="Huang X."/>
            <person name="Su Z."/>
            <person name="Tong W."/>
            <person name="Li J."/>
            <person name="Tong Z."/>
            <person name="Li S."/>
            <person name="Ye J."/>
            <person name="Wang L."/>
            <person name="Fang L."/>
            <person name="Lei T."/>
            <person name="Chen C."/>
            <person name="Chen H."/>
            <person name="Xu Z."/>
            <person name="Li H."/>
            <person name="Huang H."/>
            <person name="Zhang F."/>
            <person name="Xu H."/>
            <person name="Li N."/>
            <person name="Zhao C."/>
            <person name="Li S."/>
            <person name="Dong L."/>
            <person name="Huang Y."/>
            <person name="Li L."/>
            <person name="Xi Y."/>
            <person name="Qi Q."/>
            <person name="Li W."/>
            <person name="Zhang B."/>
            <person name="Hu W."/>
            <person name="Zhang Y."/>
            <person name="Tian X."/>
            <person name="Jiao Y."/>
            <person name="Liang X."/>
            <person name="Jin J."/>
            <person name="Gao L."/>
            <person name="Zheng W."/>
            <person name="Hao B."/>
            <person name="Liu S."/>
            <person name="Wang W."/>
            <person name="Yuan L."/>
            <person name="Cao M."/>
            <person name="McDermott J."/>
            <person name="Samudrala R."/>
            <person name="Wang J."/>
            <person name="Wong G.K."/>
            <person name="Yang H."/>
        </authorList>
    </citation>
    <scope>NUCLEOTIDE SEQUENCE [LARGE SCALE GENOMIC DNA]</scope>
</reference>
<name>B9FGP0_ORYSJ</name>
<dbReference type="SMART" id="SM00614">
    <property type="entry name" value="ZnF_BED"/>
    <property type="match status" value="1"/>
</dbReference>
<feature type="compositionally biased region" description="Basic residues" evidence="1">
    <location>
        <begin position="391"/>
        <end position="410"/>
    </location>
</feature>
<dbReference type="AlphaFoldDB" id="B9FGP0"/>
<sequence length="485" mass="52868">MEPAGEASSRRRVLLGPPPPPHGSNASSTPSGSLLAGSASASPGASQALMRLSTSSTSGTPVSVEVAHATNGTDGSGTQTEGANVVAGDDTVVEENDNHDELHSAKKHKKCTSDVWEYFTKYTKTVEINGKLVEEKWAKCNFKGCRAPSGNNRCESNRGTTGFWNHLSKYHSVDKIQLQLKTGKDAAKDITFVEPFSNAPQSSNEPAVEEDANDFDSELDKYLYKKQTNQSQIVGNDLEKYLAEEPLLLDKAKRNNVASIVTDLDVTELLAETLMVEGDASGIGMLEKGAAVDEEGRAATAARLMSTEKGVEDDGEGRAATTVLSMATAVEWRMGRRSMGRRTWRRWRGEATRRRGLIASHRRRVEGRLHDATRWRRGRGRRTATEGAHKPAWRRGRRRMRRGRRGRLRRREAADRGGDEEADGDGGALAGEKAARKGEGVEGAEKVTALEGKETPGQATEAAREMDGDGGGDGGEWRWEVLKWR</sequence>
<protein>
    <submittedName>
        <fullName evidence="2">Uncharacterized protein</fullName>
    </submittedName>
</protein>
<dbReference type="Proteomes" id="UP000007752">
    <property type="component" value="Chromosome 5"/>
</dbReference>
<gene>
    <name evidence="2" type="ORF">OsJ_18064</name>
</gene>
<reference evidence="2" key="2">
    <citation type="submission" date="2008-12" db="EMBL/GenBank/DDBJ databases">
        <title>Improved gene annotation of the rice (Oryza sativa) genomes.</title>
        <authorList>
            <person name="Wang J."/>
            <person name="Li R."/>
            <person name="Fan W."/>
            <person name="Huang Q."/>
            <person name="Zhang J."/>
            <person name="Zhou Y."/>
            <person name="Hu Y."/>
            <person name="Zi S."/>
            <person name="Li J."/>
            <person name="Ni P."/>
            <person name="Zheng H."/>
            <person name="Zhang Y."/>
            <person name="Zhao M."/>
            <person name="Hao Q."/>
            <person name="McDermott J."/>
            <person name="Samudrala R."/>
            <person name="Kristiansen K."/>
            <person name="Wong G.K.-S."/>
        </authorList>
    </citation>
    <scope>NUCLEOTIDE SEQUENCE</scope>
</reference>
<evidence type="ECO:0000313" key="2">
    <source>
        <dbReference type="EMBL" id="EEE63254.1"/>
    </source>
</evidence>